<dbReference type="GO" id="GO:0000105">
    <property type="term" value="P:L-histidine biosynthetic process"/>
    <property type="evidence" value="ECO:0007669"/>
    <property type="project" value="UniProtKB-KW"/>
</dbReference>
<keyword evidence="8 9" id="KW-0456">Lyase</keyword>
<dbReference type="FunFam" id="3.30.230.40:FF:000004">
    <property type="entry name" value="Imidazoleglycerol-phosphate dehydratase"/>
    <property type="match status" value="1"/>
</dbReference>
<accession>A0A9W8DQB0</accession>
<dbReference type="Gene3D" id="3.30.230.40">
    <property type="entry name" value="Imidazole glycerol phosphate dehydratase, domain 1"/>
    <property type="match status" value="2"/>
</dbReference>
<dbReference type="FunFam" id="3.30.230.40:FF:000001">
    <property type="entry name" value="Imidazoleglycerol-phosphate dehydratase HisB"/>
    <property type="match status" value="1"/>
</dbReference>
<proteinExistence type="inferred from homology"/>
<name>A0A9W8DQB0_9FUNG</name>
<dbReference type="EMBL" id="JANBPU010000282">
    <property type="protein sequence ID" value="KAJ1913161.1"/>
    <property type="molecule type" value="Genomic_DNA"/>
</dbReference>
<dbReference type="EC" id="4.2.1.19" evidence="4 9"/>
<comment type="similarity">
    <text evidence="3 9">Belongs to the imidazoleglycerol-phosphate dehydratase family.</text>
</comment>
<keyword evidence="6" id="KW-0028">Amino-acid biosynthesis</keyword>
<dbReference type="InterPro" id="IPR000807">
    <property type="entry name" value="ImidazoleglycerolP_deHydtase"/>
</dbReference>
<dbReference type="GO" id="GO:0004424">
    <property type="term" value="F:imidazoleglycerol-phosphate dehydratase activity"/>
    <property type="evidence" value="ECO:0007669"/>
    <property type="project" value="UniProtKB-EC"/>
</dbReference>
<dbReference type="InterPro" id="IPR038494">
    <property type="entry name" value="IGPD_sf"/>
</dbReference>
<dbReference type="NCBIfam" id="NF002114">
    <property type="entry name" value="PRK00951.2-4"/>
    <property type="match status" value="1"/>
</dbReference>
<reference evidence="10" key="1">
    <citation type="submission" date="2022-07" db="EMBL/GenBank/DDBJ databases">
        <title>Phylogenomic reconstructions and comparative analyses of Kickxellomycotina fungi.</title>
        <authorList>
            <person name="Reynolds N.K."/>
            <person name="Stajich J.E."/>
            <person name="Barry K."/>
            <person name="Grigoriev I.V."/>
            <person name="Crous P."/>
            <person name="Smith M.E."/>
        </authorList>
    </citation>
    <scope>NUCLEOTIDE SEQUENCE</scope>
    <source>
        <strain evidence="10">NBRC 100468</strain>
    </source>
</reference>
<sequence length="202" mass="21674">MSDRTAQVTRKTNETDISISLHIGSLDDGPEVKQVIDINTGIGFLDHMYHALAKHARWSLTLKCVGDLHIDDHHTAEDTAIALGMAFKQALGEPRGIKRFGSAFAPLDEALSRAVVDISGRGFASVDLQLKREMVGQLSCEMIPHVLSSFATAAGITLHVDVIKGENDHHRAEASFKALAVAIRDAVSKTGGNDVPSTKGVL</sequence>
<evidence type="ECO:0000256" key="4">
    <source>
        <dbReference type="ARBA" id="ARBA00012075"/>
    </source>
</evidence>
<dbReference type="HAMAP" id="MF_00076">
    <property type="entry name" value="HisB"/>
    <property type="match status" value="1"/>
</dbReference>
<keyword evidence="11" id="KW-1185">Reference proteome</keyword>
<evidence type="ECO:0000256" key="2">
    <source>
        <dbReference type="ARBA" id="ARBA00005047"/>
    </source>
</evidence>
<comment type="catalytic activity">
    <reaction evidence="1 9">
        <text>D-erythro-1-(imidazol-4-yl)glycerol 3-phosphate = 3-(imidazol-4-yl)-2-oxopropyl phosphate + H2O</text>
        <dbReference type="Rhea" id="RHEA:11040"/>
        <dbReference type="ChEBI" id="CHEBI:15377"/>
        <dbReference type="ChEBI" id="CHEBI:57766"/>
        <dbReference type="ChEBI" id="CHEBI:58278"/>
        <dbReference type="EC" id="4.2.1.19"/>
    </reaction>
</comment>
<evidence type="ECO:0000256" key="7">
    <source>
        <dbReference type="ARBA" id="ARBA00023102"/>
    </source>
</evidence>
<organism evidence="10 11">
    <name type="scientific">Mycoemilia scoparia</name>
    <dbReference type="NCBI Taxonomy" id="417184"/>
    <lineage>
        <taxon>Eukaryota</taxon>
        <taxon>Fungi</taxon>
        <taxon>Fungi incertae sedis</taxon>
        <taxon>Zoopagomycota</taxon>
        <taxon>Kickxellomycotina</taxon>
        <taxon>Kickxellomycetes</taxon>
        <taxon>Kickxellales</taxon>
        <taxon>Kickxellaceae</taxon>
        <taxon>Mycoemilia</taxon>
    </lineage>
</organism>
<dbReference type="PANTHER" id="PTHR23133:SF2">
    <property type="entry name" value="IMIDAZOLEGLYCEROL-PHOSPHATE DEHYDRATASE"/>
    <property type="match status" value="1"/>
</dbReference>
<dbReference type="InterPro" id="IPR020568">
    <property type="entry name" value="Ribosomal_Su5_D2-typ_SF"/>
</dbReference>
<dbReference type="AlphaFoldDB" id="A0A9W8DQB0"/>
<dbReference type="SUPFAM" id="SSF54211">
    <property type="entry name" value="Ribosomal protein S5 domain 2-like"/>
    <property type="match status" value="2"/>
</dbReference>
<dbReference type="PROSITE" id="PS00955">
    <property type="entry name" value="IGP_DEHYDRATASE_2"/>
    <property type="match status" value="1"/>
</dbReference>
<dbReference type="CDD" id="cd07914">
    <property type="entry name" value="IGPD"/>
    <property type="match status" value="1"/>
</dbReference>
<gene>
    <name evidence="10" type="primary">HIS3</name>
    <name evidence="10" type="ORF">H4219_005322</name>
</gene>
<dbReference type="NCBIfam" id="NF002111">
    <property type="entry name" value="PRK00951.2-1"/>
    <property type="match status" value="1"/>
</dbReference>
<comment type="pathway">
    <text evidence="2 9">Amino-acid biosynthesis; L-histidine biosynthesis; L-histidine from 5-phospho-alpha-D-ribose 1-diphosphate: step 6/9.</text>
</comment>
<dbReference type="PROSITE" id="PS00954">
    <property type="entry name" value="IGP_DEHYDRATASE_1"/>
    <property type="match status" value="1"/>
</dbReference>
<dbReference type="Pfam" id="PF00475">
    <property type="entry name" value="IGPD"/>
    <property type="match status" value="1"/>
</dbReference>
<dbReference type="PANTHER" id="PTHR23133">
    <property type="entry name" value="IMIDAZOLEGLYCEROL-PHOSPHATE DEHYDRATASE HIS7"/>
    <property type="match status" value="1"/>
</dbReference>
<dbReference type="InterPro" id="IPR020565">
    <property type="entry name" value="ImidazoleglycerP_deHydtase_CS"/>
</dbReference>
<dbReference type="OrthoDB" id="447729at2759"/>
<evidence type="ECO:0000256" key="9">
    <source>
        <dbReference type="RuleBase" id="RU000598"/>
    </source>
</evidence>
<evidence type="ECO:0000313" key="11">
    <source>
        <dbReference type="Proteomes" id="UP001150538"/>
    </source>
</evidence>
<evidence type="ECO:0000313" key="10">
    <source>
        <dbReference type="EMBL" id="KAJ1913161.1"/>
    </source>
</evidence>
<dbReference type="Proteomes" id="UP001150538">
    <property type="component" value="Unassembled WGS sequence"/>
</dbReference>
<evidence type="ECO:0000256" key="5">
    <source>
        <dbReference type="ARBA" id="ARBA00016664"/>
    </source>
</evidence>
<comment type="caution">
    <text evidence="10">The sequence shown here is derived from an EMBL/GenBank/DDBJ whole genome shotgun (WGS) entry which is preliminary data.</text>
</comment>
<evidence type="ECO:0000256" key="8">
    <source>
        <dbReference type="ARBA" id="ARBA00023239"/>
    </source>
</evidence>
<evidence type="ECO:0000256" key="6">
    <source>
        <dbReference type="ARBA" id="ARBA00022605"/>
    </source>
</evidence>
<evidence type="ECO:0000256" key="1">
    <source>
        <dbReference type="ARBA" id="ARBA00001723"/>
    </source>
</evidence>
<evidence type="ECO:0000256" key="3">
    <source>
        <dbReference type="ARBA" id="ARBA00007481"/>
    </source>
</evidence>
<keyword evidence="7 9" id="KW-0368">Histidine biosynthesis</keyword>
<protein>
    <recommendedName>
        <fullName evidence="5 9">Imidazoleglycerol-phosphate dehydratase</fullName>
        <ecNumber evidence="4 9">4.2.1.19</ecNumber>
    </recommendedName>
</protein>